<dbReference type="OrthoDB" id="9050078at2759"/>
<reference evidence="5" key="1">
    <citation type="submission" date="2025-08" db="UniProtKB">
        <authorList>
            <consortium name="RefSeq"/>
        </authorList>
    </citation>
    <scope>IDENTIFICATION</scope>
    <source>
        <tissue evidence="5">Liver</tissue>
    </source>
</reference>
<dbReference type="GeneID" id="112541152"/>
<sequence length="315" mass="37002">MDVALGQSSKLSQRGPGNFEDENAWLQEWIHEELAHGEICQKQYEALLGHHAQLCSLLQTKSLKPLEKKTRALQEELEETQDILQECQNRSRQRQLHIHKQEKENQRMAETVKDLEKKVFKQQLEEKSNKDTLKELRSEGSELKRHLSEWEAKWKTKNDRIRQKQQHIEKLSAVIQELSLKSQELHRSITFLEDNVVEAQQEIALFQRDALSGEMETTARGFLWEEQVCDQMKKLPCLELYRTNSKEHLPSISFPRPTLQAAWRLLWALAKVLLLILLLALAFFHGWFSRQPCLQLHSTPLLYVQSKRLFPPLVM</sequence>
<accession>A0A9F5II80</accession>
<proteinExistence type="predicted"/>
<evidence type="ECO:0000313" key="5">
    <source>
        <dbReference type="RefSeq" id="XP_025025135.1"/>
    </source>
</evidence>
<dbReference type="AlphaFoldDB" id="A0A9F5II80"/>
<feature type="coiled-coil region" evidence="1">
    <location>
        <begin position="63"/>
        <end position="209"/>
    </location>
</feature>
<protein>
    <submittedName>
        <fullName evidence="5">Centrosomal protein of 290 kDa-like</fullName>
    </submittedName>
</protein>
<dbReference type="Pfam" id="PF14662">
    <property type="entry name" value="KASH_CCD"/>
    <property type="match status" value="1"/>
</dbReference>
<keyword evidence="4" id="KW-1185">Reference proteome</keyword>
<evidence type="ECO:0000313" key="4">
    <source>
        <dbReference type="Proteomes" id="UP000695026"/>
    </source>
</evidence>
<evidence type="ECO:0000256" key="2">
    <source>
        <dbReference type="SAM" id="Phobius"/>
    </source>
</evidence>
<name>A0A9F5II80_PYTBI</name>
<keyword evidence="2" id="KW-1133">Transmembrane helix</keyword>
<feature type="transmembrane region" description="Helical" evidence="2">
    <location>
        <begin position="265"/>
        <end position="288"/>
    </location>
</feature>
<dbReference type="InterPro" id="IPR028168">
    <property type="entry name" value="KASH5_CC"/>
</dbReference>
<organism evidence="4 5">
    <name type="scientific">Python bivittatus</name>
    <name type="common">Burmese python</name>
    <name type="synonym">Python molurus bivittatus</name>
    <dbReference type="NCBI Taxonomy" id="176946"/>
    <lineage>
        <taxon>Eukaryota</taxon>
        <taxon>Metazoa</taxon>
        <taxon>Chordata</taxon>
        <taxon>Craniata</taxon>
        <taxon>Vertebrata</taxon>
        <taxon>Euteleostomi</taxon>
        <taxon>Lepidosauria</taxon>
        <taxon>Squamata</taxon>
        <taxon>Bifurcata</taxon>
        <taxon>Unidentata</taxon>
        <taxon>Episquamata</taxon>
        <taxon>Toxicofera</taxon>
        <taxon>Serpentes</taxon>
        <taxon>Henophidia</taxon>
        <taxon>Pythonidae</taxon>
        <taxon>Python</taxon>
    </lineage>
</organism>
<dbReference type="RefSeq" id="XP_025025135.1">
    <property type="nucleotide sequence ID" value="XM_025169367.1"/>
</dbReference>
<dbReference type="KEGG" id="pbi:112541152"/>
<feature type="domain" description="KASH5-like coiled-coil" evidence="3">
    <location>
        <begin position="59"/>
        <end position="196"/>
    </location>
</feature>
<evidence type="ECO:0000259" key="3">
    <source>
        <dbReference type="Pfam" id="PF14662"/>
    </source>
</evidence>
<keyword evidence="2" id="KW-0472">Membrane</keyword>
<dbReference type="OMA" id="SEWEAKW"/>
<dbReference type="SUPFAM" id="SSF57997">
    <property type="entry name" value="Tropomyosin"/>
    <property type="match status" value="1"/>
</dbReference>
<keyword evidence="2" id="KW-0812">Transmembrane</keyword>
<keyword evidence="1" id="KW-0175">Coiled coil</keyword>
<dbReference type="Proteomes" id="UP000695026">
    <property type="component" value="Unplaced"/>
</dbReference>
<evidence type="ECO:0000256" key="1">
    <source>
        <dbReference type="SAM" id="Coils"/>
    </source>
</evidence>
<gene>
    <name evidence="5" type="primary">LOC112541152</name>
</gene>